<protein>
    <submittedName>
        <fullName evidence="1">Uncharacterized protein</fullName>
    </submittedName>
</protein>
<name>A0AAV8QVA9_ENSVE</name>
<dbReference type="AlphaFoldDB" id="A0AAV8QVA9"/>
<sequence>MLKSTVMCDGHLISLQYKRLGILMPCSKPVHDRELKPNKEPMLRRRWLKILVVAPHLQRFNYQYASVSPICYIRGVHGGWDLQKYIILIDRDLV</sequence>
<gene>
    <name evidence="1" type="ORF">OPV22_023374</name>
</gene>
<organism evidence="1 2">
    <name type="scientific">Ensete ventricosum</name>
    <name type="common">Abyssinian banana</name>
    <name type="synonym">Musa ensete</name>
    <dbReference type="NCBI Taxonomy" id="4639"/>
    <lineage>
        <taxon>Eukaryota</taxon>
        <taxon>Viridiplantae</taxon>
        <taxon>Streptophyta</taxon>
        <taxon>Embryophyta</taxon>
        <taxon>Tracheophyta</taxon>
        <taxon>Spermatophyta</taxon>
        <taxon>Magnoliopsida</taxon>
        <taxon>Liliopsida</taxon>
        <taxon>Zingiberales</taxon>
        <taxon>Musaceae</taxon>
        <taxon>Ensete</taxon>
    </lineage>
</organism>
<proteinExistence type="predicted"/>
<evidence type="ECO:0000313" key="1">
    <source>
        <dbReference type="EMBL" id="KAJ8479647.1"/>
    </source>
</evidence>
<dbReference type="Proteomes" id="UP001222027">
    <property type="component" value="Unassembled WGS sequence"/>
</dbReference>
<comment type="caution">
    <text evidence="1">The sequence shown here is derived from an EMBL/GenBank/DDBJ whole genome shotgun (WGS) entry which is preliminary data.</text>
</comment>
<reference evidence="1 2" key="1">
    <citation type="submission" date="2022-12" db="EMBL/GenBank/DDBJ databases">
        <title>Chromosome-scale assembly of the Ensete ventricosum genome.</title>
        <authorList>
            <person name="Dussert Y."/>
            <person name="Stocks J."/>
            <person name="Wendawek A."/>
            <person name="Woldeyes F."/>
            <person name="Nichols R.A."/>
            <person name="Borrell J.S."/>
        </authorList>
    </citation>
    <scope>NUCLEOTIDE SEQUENCE [LARGE SCALE GENOMIC DNA]</scope>
    <source>
        <strain evidence="2">cv. Maze</strain>
        <tissue evidence="1">Seeds</tissue>
    </source>
</reference>
<evidence type="ECO:0000313" key="2">
    <source>
        <dbReference type="Proteomes" id="UP001222027"/>
    </source>
</evidence>
<dbReference type="EMBL" id="JAQQAF010000006">
    <property type="protein sequence ID" value="KAJ8479647.1"/>
    <property type="molecule type" value="Genomic_DNA"/>
</dbReference>
<accession>A0AAV8QVA9</accession>
<keyword evidence="2" id="KW-1185">Reference proteome</keyword>